<dbReference type="KEGG" id="rgi:RGI145_11670"/>
<dbReference type="RefSeq" id="WP_075798488.1">
    <property type="nucleotide sequence ID" value="NZ_CP015583.1"/>
</dbReference>
<evidence type="ECO:0000259" key="2">
    <source>
        <dbReference type="Pfam" id="PF03886"/>
    </source>
</evidence>
<dbReference type="InterPro" id="IPR005586">
    <property type="entry name" value="ABC_trans_aux"/>
</dbReference>
<reference evidence="3 4" key="1">
    <citation type="submission" date="2016-05" db="EMBL/GenBank/DDBJ databases">
        <title>Complete Genome and Methylome Analysis of Psychrotrophic Bacterial Isolates from Antarctic Lake Untersee.</title>
        <authorList>
            <person name="Fomenkov A."/>
            <person name="Akimov V.N."/>
            <person name="Vasilyeva L.V."/>
            <person name="Andersen D."/>
            <person name="Vincze T."/>
            <person name="Roberts R.J."/>
        </authorList>
    </citation>
    <scope>NUCLEOTIDE SEQUENCE [LARGE SCALE GENOMIC DNA]</scope>
    <source>
        <strain evidence="3 4">U14-5</strain>
    </source>
</reference>
<dbReference type="EMBL" id="CP015583">
    <property type="protein sequence ID" value="APT57664.1"/>
    <property type="molecule type" value="Genomic_DNA"/>
</dbReference>
<proteinExistence type="predicted"/>
<dbReference type="SUPFAM" id="SSF159594">
    <property type="entry name" value="XCC0632-like"/>
    <property type="match status" value="1"/>
</dbReference>
<dbReference type="PROSITE" id="PS51318">
    <property type="entry name" value="TAT"/>
    <property type="match status" value="1"/>
</dbReference>
<evidence type="ECO:0000256" key="1">
    <source>
        <dbReference type="SAM" id="SignalP"/>
    </source>
</evidence>
<feature type="signal peptide" evidence="1">
    <location>
        <begin position="1"/>
        <end position="18"/>
    </location>
</feature>
<name>A0A1L7AFT9_9PROT</name>
<dbReference type="STRING" id="257708.RGI145_11670"/>
<feature type="chain" id="PRO_5012927939" description="ABC-type transport auxiliary lipoprotein component domain-containing protein" evidence="1">
    <location>
        <begin position="19"/>
        <end position="225"/>
    </location>
</feature>
<feature type="domain" description="ABC-type transport auxiliary lipoprotein component" evidence="2">
    <location>
        <begin position="38"/>
        <end position="211"/>
    </location>
</feature>
<keyword evidence="1" id="KW-0732">Signal</keyword>
<dbReference type="Pfam" id="PF03886">
    <property type="entry name" value="ABC_trans_aux"/>
    <property type="match status" value="1"/>
</dbReference>
<gene>
    <name evidence="3" type="ORF">RGI145_11670</name>
</gene>
<sequence>MPRTLTRRRLGALLPALAATLAATGALTGCASPGPAYYRLSAQAGPALPGRGRQVQLRRVGIPGYLDRPGLVRAREGGRLDVADVESWPEPFGDMVTRVLAENLALRLPGDSVAAEGGALRIPASILAEVQIQRFEAGPDGVVELLAQAAVRPRNQDAAASRTLRFRVPSGVPGAGVSGASVSGTGAKGPDAAGVVAAMDQALGQFADSLAGMIAAMPATALTAR</sequence>
<evidence type="ECO:0000313" key="3">
    <source>
        <dbReference type="EMBL" id="APT57664.1"/>
    </source>
</evidence>
<organism evidence="3 4">
    <name type="scientific">Roseomonas gilardii</name>
    <dbReference type="NCBI Taxonomy" id="257708"/>
    <lineage>
        <taxon>Bacteria</taxon>
        <taxon>Pseudomonadati</taxon>
        <taxon>Pseudomonadota</taxon>
        <taxon>Alphaproteobacteria</taxon>
        <taxon>Acetobacterales</taxon>
        <taxon>Roseomonadaceae</taxon>
        <taxon>Roseomonas</taxon>
    </lineage>
</organism>
<protein>
    <recommendedName>
        <fullName evidence="2">ABC-type transport auxiliary lipoprotein component domain-containing protein</fullName>
    </recommendedName>
</protein>
<dbReference type="Gene3D" id="3.40.50.10610">
    <property type="entry name" value="ABC-type transport auxiliary lipoprotein component"/>
    <property type="match status" value="1"/>
</dbReference>
<accession>A0A1L7AFT9</accession>
<dbReference type="AlphaFoldDB" id="A0A1L7AFT9"/>
<dbReference type="PROSITE" id="PS51257">
    <property type="entry name" value="PROKAR_LIPOPROTEIN"/>
    <property type="match status" value="1"/>
</dbReference>
<dbReference type="Proteomes" id="UP000185494">
    <property type="component" value="Chromosome 1"/>
</dbReference>
<evidence type="ECO:0000313" key="4">
    <source>
        <dbReference type="Proteomes" id="UP000185494"/>
    </source>
</evidence>
<dbReference type="InterPro" id="IPR006311">
    <property type="entry name" value="TAT_signal"/>
</dbReference>